<dbReference type="InterPro" id="IPR003339">
    <property type="entry name" value="ABC/ECF_trnsptr_transmembrane"/>
</dbReference>
<evidence type="ECO:0000313" key="6">
    <source>
        <dbReference type="EMBL" id="UQS85729.1"/>
    </source>
</evidence>
<dbReference type="Pfam" id="PF02361">
    <property type="entry name" value="CbiQ"/>
    <property type="match status" value="1"/>
</dbReference>
<feature type="transmembrane region" description="Helical" evidence="5">
    <location>
        <begin position="30"/>
        <end position="58"/>
    </location>
</feature>
<feature type="transmembrane region" description="Helical" evidence="5">
    <location>
        <begin position="65"/>
        <end position="87"/>
    </location>
</feature>
<dbReference type="Proteomes" id="UP000831859">
    <property type="component" value="Chromosome"/>
</dbReference>
<comment type="subcellular location">
    <subcellularLocation>
        <location evidence="1">Membrane</location>
        <topology evidence="1">Multi-pass membrane protein</topology>
    </subcellularLocation>
</comment>
<dbReference type="PANTHER" id="PTHR33514">
    <property type="entry name" value="PROTEIN ABCI12, CHLOROPLASTIC"/>
    <property type="match status" value="1"/>
</dbReference>
<proteinExistence type="predicted"/>
<feature type="transmembrane region" description="Helical" evidence="5">
    <location>
        <begin position="244"/>
        <end position="263"/>
    </location>
</feature>
<reference evidence="6 7" key="1">
    <citation type="journal article" date="2022" name="Int. J. Syst. Evol. Microbiol.">
        <title>Apilactobacillus apisilvae sp. nov., Nicolia spurrieriana gen. nov. sp. nov., Bombilactobacillus folatiphilus sp. nov. and Bombilactobacillus thymidiniphilus sp. nov., four new lactic acid bacterial isolates from stingless bees Tetragonula carbonaria and Austroplebeia australis.</title>
        <authorList>
            <person name="Oliphant S.A."/>
            <person name="Watson-Haigh N.S."/>
            <person name="Sumby K.M."/>
            <person name="Gardner J."/>
            <person name="Groom S."/>
            <person name="Jiranek V."/>
        </authorList>
    </citation>
    <scope>NUCLEOTIDE SEQUENCE [LARGE SCALE GENOMIC DNA]</scope>
    <source>
        <strain evidence="6 7">SG5_A10</strain>
    </source>
</reference>
<evidence type="ECO:0000313" key="7">
    <source>
        <dbReference type="Proteomes" id="UP000831859"/>
    </source>
</evidence>
<name>A0ABY4PIU2_9LACO</name>
<dbReference type="PANTHER" id="PTHR33514:SF13">
    <property type="entry name" value="PROTEIN ABCI12, CHLOROPLASTIC"/>
    <property type="match status" value="1"/>
</dbReference>
<accession>A0ABY4PIU2</accession>
<keyword evidence="2 5" id="KW-0812">Transmembrane</keyword>
<gene>
    <name evidence="6" type="ORF">MOO46_03355</name>
</gene>
<sequence length="265" mass="30418">MMNNFIFGRYLPLGSFVHKMNPAVKIFLCFYLVILVFLANNFFSYLSMILFVSSLIFCTKTPLKLFIRGIIPLIWIIIFTIIIQLIFSSGGEIIYKLWFIRITNLGVHNAIFLFFRFLLIISISTALTITTSPLEIADGISILLKPLKKLKFPVETFSLMISISLRFVPTLNDEVKTIMDAQRSRGVDFGSGGLIKRIKSFVPLLIPLFVSAFKHADNLSVAMEARGYQINQKRTHYNSYHFNYIDALSILFSILIMFLLFIVRN</sequence>
<keyword evidence="7" id="KW-1185">Reference proteome</keyword>
<keyword evidence="4 5" id="KW-0472">Membrane</keyword>
<evidence type="ECO:0000256" key="1">
    <source>
        <dbReference type="ARBA" id="ARBA00004141"/>
    </source>
</evidence>
<feature type="transmembrane region" description="Helical" evidence="5">
    <location>
        <begin position="107"/>
        <end position="129"/>
    </location>
</feature>
<keyword evidence="3 5" id="KW-1133">Transmembrane helix</keyword>
<dbReference type="EMBL" id="CP093362">
    <property type="protein sequence ID" value="UQS85729.1"/>
    <property type="molecule type" value="Genomic_DNA"/>
</dbReference>
<evidence type="ECO:0000256" key="4">
    <source>
        <dbReference type="ARBA" id="ARBA00023136"/>
    </source>
</evidence>
<dbReference type="CDD" id="cd16914">
    <property type="entry name" value="EcfT"/>
    <property type="match status" value="1"/>
</dbReference>
<evidence type="ECO:0000256" key="3">
    <source>
        <dbReference type="ARBA" id="ARBA00022989"/>
    </source>
</evidence>
<organism evidence="6 7">
    <name type="scientific">Apilactobacillus apisilvae</name>
    <dbReference type="NCBI Taxonomy" id="2923364"/>
    <lineage>
        <taxon>Bacteria</taxon>
        <taxon>Bacillati</taxon>
        <taxon>Bacillota</taxon>
        <taxon>Bacilli</taxon>
        <taxon>Lactobacillales</taxon>
        <taxon>Lactobacillaceae</taxon>
        <taxon>Apilactobacillus</taxon>
    </lineage>
</organism>
<protein>
    <submittedName>
        <fullName evidence="6">Energy-coupling factor transporter transmembrane protein EcfT</fullName>
    </submittedName>
</protein>
<dbReference type="RefSeq" id="WP_249511693.1">
    <property type="nucleotide sequence ID" value="NZ_CP093362.1"/>
</dbReference>
<evidence type="ECO:0000256" key="5">
    <source>
        <dbReference type="SAM" id="Phobius"/>
    </source>
</evidence>
<evidence type="ECO:0000256" key="2">
    <source>
        <dbReference type="ARBA" id="ARBA00022692"/>
    </source>
</evidence>